<proteinExistence type="predicted"/>
<dbReference type="InterPro" id="IPR003343">
    <property type="entry name" value="Big_2"/>
</dbReference>
<dbReference type="Proteomes" id="UP000450917">
    <property type="component" value="Unassembled WGS sequence"/>
</dbReference>
<evidence type="ECO:0000256" key="1">
    <source>
        <dbReference type="SAM" id="MobiDB-lite"/>
    </source>
</evidence>
<gene>
    <name evidence="3" type="ORF">GNP93_04655</name>
</gene>
<dbReference type="InterPro" id="IPR008964">
    <property type="entry name" value="Invasin/intimin_cell_adhesion"/>
</dbReference>
<name>A0A7X2Z7Y5_9BACL</name>
<dbReference type="AlphaFoldDB" id="A0A7X2Z7Y5"/>
<dbReference type="Gene3D" id="2.60.40.1080">
    <property type="match status" value="1"/>
</dbReference>
<comment type="caution">
    <text evidence="3">The sequence shown here is derived from an EMBL/GenBank/DDBJ whole genome shotgun (WGS) entry which is preliminary data.</text>
</comment>
<keyword evidence="4" id="KW-1185">Reference proteome</keyword>
<evidence type="ECO:0000313" key="3">
    <source>
        <dbReference type="EMBL" id="MUG69963.1"/>
    </source>
</evidence>
<reference evidence="3 4" key="1">
    <citation type="submission" date="2019-11" db="EMBL/GenBank/DDBJ databases">
        <title>Draft genome sequences of five Paenibacillus species of dairy origin.</title>
        <authorList>
            <person name="Olajide A.M."/>
            <person name="Chen S."/>
            <person name="Lapointe G."/>
        </authorList>
    </citation>
    <scope>NUCLEOTIDE SEQUENCE [LARGE SCALE GENOMIC DNA]</scope>
    <source>
        <strain evidence="3 4">2CS3</strain>
    </source>
</reference>
<dbReference type="SUPFAM" id="SSF49373">
    <property type="entry name" value="Invasin/intimin cell-adhesion fragments"/>
    <property type="match status" value="1"/>
</dbReference>
<organism evidence="3 4">
    <name type="scientific">Paenibacillus validus</name>
    <dbReference type="NCBI Taxonomy" id="44253"/>
    <lineage>
        <taxon>Bacteria</taxon>
        <taxon>Bacillati</taxon>
        <taxon>Bacillota</taxon>
        <taxon>Bacilli</taxon>
        <taxon>Bacillales</taxon>
        <taxon>Paenibacillaceae</taxon>
        <taxon>Paenibacillus</taxon>
    </lineage>
</organism>
<evidence type="ECO:0000313" key="4">
    <source>
        <dbReference type="Proteomes" id="UP000450917"/>
    </source>
</evidence>
<feature type="region of interest" description="Disordered" evidence="1">
    <location>
        <begin position="46"/>
        <end position="72"/>
    </location>
</feature>
<evidence type="ECO:0000259" key="2">
    <source>
        <dbReference type="Pfam" id="PF02368"/>
    </source>
</evidence>
<feature type="domain" description="BIG2" evidence="2">
    <location>
        <begin position="2"/>
        <end position="29"/>
    </location>
</feature>
<protein>
    <recommendedName>
        <fullName evidence="2">BIG2 domain-containing protein</fullName>
    </recommendedName>
</protein>
<accession>A0A7X2Z7Y5</accession>
<dbReference type="Pfam" id="PF02368">
    <property type="entry name" value="Big_2"/>
    <property type="match status" value="1"/>
</dbReference>
<sequence length="200" mass="21456">MSSNADIATVQANGLVTGVSPGSASITAQYKGIQTVISVEVWREASSGSSDSSSEPSTNSAQTTTTTCSGGHSCTASLGDGVNIDLPTDLTEGNFTLAIHKMTSTAGIVPDSMTLLSPVFELLKSFDGSFKKPVTLRFKIQAKLLGADRRAGMFYYDETNGKWIEVEGHAENDEFVATVHHFTKFAVFSVAMKARFFYRF</sequence>
<dbReference type="EMBL" id="WNZX01000002">
    <property type="protein sequence ID" value="MUG69963.1"/>
    <property type="molecule type" value="Genomic_DNA"/>
</dbReference>